<dbReference type="EMBL" id="CP165727">
    <property type="protein sequence ID" value="XDV61913.1"/>
    <property type="molecule type" value="Genomic_DNA"/>
</dbReference>
<accession>A0AB39XXK4</accession>
<protein>
    <submittedName>
        <fullName evidence="1">Uncharacterized protein</fullName>
    </submittedName>
</protein>
<proteinExistence type="predicted"/>
<organism evidence="1">
    <name type="scientific">Streptomyces sp. R33</name>
    <dbReference type="NCBI Taxonomy" id="3238629"/>
    <lineage>
        <taxon>Bacteria</taxon>
        <taxon>Bacillati</taxon>
        <taxon>Actinomycetota</taxon>
        <taxon>Actinomycetes</taxon>
        <taxon>Kitasatosporales</taxon>
        <taxon>Streptomycetaceae</taxon>
        <taxon>Streptomyces</taxon>
    </lineage>
</organism>
<evidence type="ECO:0000313" key="1">
    <source>
        <dbReference type="EMBL" id="XDV61913.1"/>
    </source>
</evidence>
<name>A0AB39XXK4_9ACTN</name>
<dbReference type="RefSeq" id="WP_234382973.1">
    <property type="nucleotide sequence ID" value="NZ_CP165727.1"/>
</dbReference>
<reference evidence="1" key="1">
    <citation type="submission" date="2024-08" db="EMBL/GenBank/DDBJ databases">
        <authorList>
            <person name="Yu S.T."/>
        </authorList>
    </citation>
    <scope>NUCLEOTIDE SEQUENCE</scope>
    <source>
        <strain evidence="1">R33</strain>
    </source>
</reference>
<sequence>MDDEWFPDCPVLLDFDGVQVEINHQKFDDLSLTWNTINPSRPVTWTGFDLEWRPDVLPDLQTIRGMTLQGAELLEWKVDNIAGSTTDVSFVFADARLTVFNALDENGLTFAPPGPDQRVRPCP</sequence>
<dbReference type="AlphaFoldDB" id="A0AB39XXK4"/>
<gene>
    <name evidence="1" type="ORF">AB5J51_02645</name>
</gene>